<accession>A0AAX4PFC6</accession>
<comment type="caution">
    <text evidence="1">Lacks conserved residue(s) required for the propagation of feature annotation.</text>
</comment>
<dbReference type="InterPro" id="IPR026026">
    <property type="entry name" value="HIT_Hint"/>
</dbReference>
<proteinExistence type="predicted"/>
<dbReference type="InterPro" id="IPR011146">
    <property type="entry name" value="HIT-like"/>
</dbReference>
<keyword evidence="3" id="KW-0378">Hydrolase</keyword>
<organism evidence="3 4">
    <name type="scientific">Chloropicon roscoffensis</name>
    <dbReference type="NCBI Taxonomy" id="1461544"/>
    <lineage>
        <taxon>Eukaryota</taxon>
        <taxon>Viridiplantae</taxon>
        <taxon>Chlorophyta</taxon>
        <taxon>Chloropicophyceae</taxon>
        <taxon>Chloropicales</taxon>
        <taxon>Chloropicaceae</taxon>
        <taxon>Chloropicon</taxon>
    </lineage>
</organism>
<keyword evidence="4" id="KW-1185">Reference proteome</keyword>
<gene>
    <name evidence="3" type="ORF">HKI87_10g62690</name>
</gene>
<protein>
    <submittedName>
        <fullName evidence="3">Histidine triad hydrolase</fullName>
    </submittedName>
</protein>
<dbReference type="Pfam" id="PF01230">
    <property type="entry name" value="HIT"/>
    <property type="match status" value="1"/>
</dbReference>
<dbReference type="EMBL" id="CP151510">
    <property type="protein sequence ID" value="WZN64712.1"/>
    <property type="molecule type" value="Genomic_DNA"/>
</dbReference>
<dbReference type="InterPro" id="IPR036265">
    <property type="entry name" value="HIT-like_sf"/>
</dbReference>
<dbReference type="GO" id="GO:0047627">
    <property type="term" value="F:adenylylsulfatase activity"/>
    <property type="evidence" value="ECO:0007669"/>
    <property type="project" value="UniProtKB-ARBA"/>
</dbReference>
<sequence>MALPETEEGFEIWPQLSDSKHVVCEWKLSTVLMMDDTNYPCWLVLVPRRKGAGEMTDLSENDQQELMREMMRASSALKELFKPTKMNVAAIGNMCRQLHIHVTARTEEDPSWPGPCYGLPMKKFGEEELANMLKLLREKFGEE</sequence>
<evidence type="ECO:0000313" key="3">
    <source>
        <dbReference type="EMBL" id="WZN64712.1"/>
    </source>
</evidence>
<dbReference type="AlphaFoldDB" id="A0AAX4PFC6"/>
<evidence type="ECO:0000256" key="1">
    <source>
        <dbReference type="PROSITE-ProRule" id="PRU00464"/>
    </source>
</evidence>
<dbReference type="SUPFAM" id="SSF54197">
    <property type="entry name" value="HIT-like"/>
    <property type="match status" value="1"/>
</dbReference>
<reference evidence="3 4" key="1">
    <citation type="submission" date="2024-03" db="EMBL/GenBank/DDBJ databases">
        <title>Complete genome sequence of the green alga Chloropicon roscoffensis RCC1871.</title>
        <authorList>
            <person name="Lemieux C."/>
            <person name="Pombert J.-F."/>
            <person name="Otis C."/>
            <person name="Turmel M."/>
        </authorList>
    </citation>
    <scope>NUCLEOTIDE SEQUENCE [LARGE SCALE GENOMIC DNA]</scope>
    <source>
        <strain evidence="3 4">RCC1871</strain>
    </source>
</reference>
<dbReference type="Proteomes" id="UP001472866">
    <property type="component" value="Chromosome 10"/>
</dbReference>
<name>A0AAX4PFC6_9CHLO</name>
<evidence type="ECO:0000313" key="4">
    <source>
        <dbReference type="Proteomes" id="UP001472866"/>
    </source>
</evidence>
<evidence type="ECO:0000259" key="2">
    <source>
        <dbReference type="PROSITE" id="PS51084"/>
    </source>
</evidence>
<dbReference type="Gene3D" id="3.30.428.10">
    <property type="entry name" value="HIT-like"/>
    <property type="match status" value="1"/>
</dbReference>
<dbReference type="PROSITE" id="PS51084">
    <property type="entry name" value="HIT_2"/>
    <property type="match status" value="1"/>
</dbReference>
<dbReference type="PIRSF" id="PIRSF000714">
    <property type="entry name" value="HIT"/>
    <property type="match status" value="1"/>
</dbReference>
<feature type="domain" description="HIT" evidence="2">
    <location>
        <begin position="9"/>
        <end position="112"/>
    </location>
</feature>